<feature type="domain" description="D-isomer specific 2-hydroxyacid dehydrogenase catalytic" evidence="5">
    <location>
        <begin position="13"/>
        <end position="316"/>
    </location>
</feature>
<organism evidence="7 8">
    <name type="scientific">Entamoeba histolytica (strain ATCC 30459 / HM-1:IMSS / ABRM)</name>
    <dbReference type="NCBI Taxonomy" id="294381"/>
    <lineage>
        <taxon>Eukaryota</taxon>
        <taxon>Amoebozoa</taxon>
        <taxon>Evosea</taxon>
        <taxon>Archamoebae</taxon>
        <taxon>Mastigamoebida</taxon>
        <taxon>Entamoebidae</taxon>
        <taxon>Entamoeba</taxon>
    </lineage>
</organism>
<evidence type="ECO:0000256" key="3">
    <source>
        <dbReference type="ARBA" id="ARBA00023027"/>
    </source>
</evidence>
<protein>
    <submittedName>
        <fullName evidence="7">D-glycerate dehydrogenase, putative</fullName>
        <ecNumber evidence="7">1.1.1.290</ecNumber>
    </submittedName>
</protein>
<keyword evidence="2 4" id="KW-0560">Oxidoreductase</keyword>
<dbReference type="OrthoDB" id="28764at2759"/>
<dbReference type="InterPro" id="IPR006139">
    <property type="entry name" value="D-isomer_2_OHA_DH_cat_dom"/>
</dbReference>
<dbReference type="GeneID" id="3402293"/>
<dbReference type="GO" id="GO:0051287">
    <property type="term" value="F:NAD binding"/>
    <property type="evidence" value="ECO:0007669"/>
    <property type="project" value="InterPro"/>
</dbReference>
<dbReference type="PANTHER" id="PTHR43761:SF1">
    <property type="entry name" value="D-ISOMER SPECIFIC 2-HYDROXYACID DEHYDROGENASE CATALYTIC DOMAIN-CONTAINING PROTEIN-RELATED"/>
    <property type="match status" value="1"/>
</dbReference>
<dbReference type="AlphaFoldDB" id="A0A8U0WPL6"/>
<evidence type="ECO:0000313" key="8">
    <source>
        <dbReference type="Proteomes" id="UP000001926"/>
    </source>
</evidence>
<dbReference type="EC" id="1.1.1.290" evidence="7"/>
<dbReference type="PROSITE" id="PS00670">
    <property type="entry name" value="D_2_HYDROXYACID_DH_2"/>
    <property type="match status" value="1"/>
</dbReference>
<dbReference type="GO" id="GO:0033711">
    <property type="term" value="F:4-phosphoerythronate dehydrogenase activity"/>
    <property type="evidence" value="ECO:0007669"/>
    <property type="project" value="UniProtKB-EC"/>
</dbReference>
<proteinExistence type="inferred from homology"/>
<dbReference type="OMA" id="PHIAWAY"/>
<dbReference type="GO" id="GO:0004617">
    <property type="term" value="F:phosphoglycerate dehydrogenase activity"/>
    <property type="evidence" value="ECO:0000318"/>
    <property type="project" value="GO_Central"/>
</dbReference>
<dbReference type="EMBL" id="DS571212">
    <property type="protein sequence ID" value="EAL42738.2"/>
    <property type="molecule type" value="Genomic_DNA"/>
</dbReference>
<dbReference type="HOGENOM" id="CLU_019796_1_3_1"/>
<dbReference type="PROSITE" id="PS00671">
    <property type="entry name" value="D_2_HYDROXYACID_DH_3"/>
    <property type="match status" value="1"/>
</dbReference>
<gene>
    <name evidence="7" type="ORF">EHI_134030</name>
</gene>
<feature type="domain" description="D-isomer specific 2-hydroxyacid dehydrogenase NAD-binding" evidence="6">
    <location>
        <begin position="105"/>
        <end position="287"/>
    </location>
</feature>
<reference evidence="7" key="2">
    <citation type="submission" date="2007-03" db="EMBL/GenBank/DDBJ databases">
        <authorList>
            <person name="Lorenzi H."/>
            <person name="Amedeo P."/>
            <person name="Inman J."/>
            <person name="Schobel S."/>
            <person name="Caler E."/>
        </authorList>
    </citation>
    <scope>GENOME REANNOTATION</scope>
    <source>
        <strain evidence="7">HM-1:IMSS</strain>
    </source>
</reference>
<reference evidence="7" key="1">
    <citation type="journal article" date="2005" name="Nature">
        <title>The genome of the protist parasite Entamoeba histolytica.</title>
        <authorList>
            <person name="Loftus B."/>
            <person name="Anderson I."/>
            <person name="Davies R."/>
            <person name="Alsmark U.C."/>
            <person name="Samuelson J."/>
            <person name="Amedeo P."/>
            <person name="Roncaglia P."/>
            <person name="Berriman M."/>
            <person name="Hirt R.P."/>
            <person name="Mann B.J."/>
            <person name="Nozaki T."/>
            <person name="Suh B."/>
            <person name="Pop M."/>
            <person name="Duchene M."/>
            <person name="Ackers J."/>
            <person name="Tannich E."/>
            <person name="Leippe M."/>
            <person name="Hofer M."/>
            <person name="Bruchhaus I."/>
            <person name="Willhoeft U."/>
            <person name="Bhattacharya A."/>
            <person name="Chillingworth T."/>
            <person name="Churcher C."/>
            <person name="Hance Z."/>
            <person name="Harris B."/>
            <person name="Harris D."/>
            <person name="Jagels K."/>
            <person name="Moule S."/>
            <person name="Mungall K."/>
            <person name="Ormond D."/>
            <person name="Squares R."/>
            <person name="Whitehead S."/>
            <person name="Quail M.A."/>
            <person name="Rabbinowitsch E."/>
            <person name="Norbertczak H."/>
            <person name="Price C."/>
            <person name="Wang Z."/>
            <person name="Guillen N."/>
            <person name="Gilchrist C."/>
            <person name="Stroup S.E."/>
            <person name="Bhattacharya S."/>
            <person name="Lohia A."/>
            <person name="Foster P.G."/>
            <person name="Sicheritz-Ponten T."/>
            <person name="Weber C."/>
            <person name="Singh U."/>
            <person name="Mukherjee C."/>
            <person name="El-Sayed N.M."/>
            <person name="Petri W.A.Jr."/>
            <person name="Clark C.G."/>
            <person name="Embley T.M."/>
            <person name="Barrell B."/>
            <person name="Fraser C.M."/>
            <person name="Hall N."/>
        </authorList>
    </citation>
    <scope>NUCLEOTIDE SEQUENCE [LARGE SCALE GENOMIC DNA]</scope>
    <source>
        <strain evidence="7">HM-1:IMSS</strain>
    </source>
</reference>
<dbReference type="SUPFAM" id="SSF51735">
    <property type="entry name" value="NAD(P)-binding Rossmann-fold domains"/>
    <property type="match status" value="1"/>
</dbReference>
<dbReference type="InterPro" id="IPR006140">
    <property type="entry name" value="D-isomer_DH_NAD-bd"/>
</dbReference>
<dbReference type="Gene3D" id="3.40.50.720">
    <property type="entry name" value="NAD(P)-binding Rossmann-like Domain"/>
    <property type="match status" value="2"/>
</dbReference>
<dbReference type="InterPro" id="IPR029753">
    <property type="entry name" value="D-isomer_DH_CS"/>
</dbReference>
<evidence type="ECO:0000256" key="2">
    <source>
        <dbReference type="ARBA" id="ARBA00023002"/>
    </source>
</evidence>
<keyword evidence="8" id="KW-1185">Reference proteome</keyword>
<dbReference type="Proteomes" id="UP000001926">
    <property type="component" value="Partially assembled WGS sequence"/>
</dbReference>
<evidence type="ECO:0000259" key="6">
    <source>
        <dbReference type="Pfam" id="PF02826"/>
    </source>
</evidence>
<sequence>MKIVVLDAKTLGDTPFDKLQKYGEVKIYERTAKEERKERIKEANIILTNKVIVDREVMEGNENIKLIGVLATGYNNVDIEYCKEHNIGVVNVAGYSTESVTQICIGLLMELTNKISKFDQYVKSGRYSSSGIFTCVGGEYDIHEISNKKWCIVGLGSIGKNVARVAKGLGAKVYYYSTTGKHEDPEIERVSFEEMIKTSDIITIHCPLTDKTKGMFNYKVFQEMKKNVIIINMARGPIVVNDDIAKALQENLIGGYGTDVFDEEPINTSNKLLEVSNEKIVFSPHIGWATIEARERLFNETIKNIESFLKGENRNRIV</sequence>
<dbReference type="KEGG" id="ehi:EHI_134030"/>
<comment type="similarity">
    <text evidence="1 4">Belongs to the D-isomer specific 2-hydroxyacid dehydrogenase family.</text>
</comment>
<evidence type="ECO:0000256" key="4">
    <source>
        <dbReference type="RuleBase" id="RU003719"/>
    </source>
</evidence>
<evidence type="ECO:0000313" key="7">
    <source>
        <dbReference type="EMBL" id="EAL42738.2"/>
    </source>
</evidence>
<dbReference type="InterPro" id="IPR036291">
    <property type="entry name" value="NAD(P)-bd_dom_sf"/>
</dbReference>
<name>A0A8U0WPL6_ENTH1</name>
<dbReference type="Pfam" id="PF00389">
    <property type="entry name" value="2-Hacid_dh"/>
    <property type="match status" value="1"/>
</dbReference>
<dbReference type="PANTHER" id="PTHR43761">
    <property type="entry name" value="D-ISOMER SPECIFIC 2-HYDROXYACID DEHYDROGENASE FAMILY PROTEIN (AFU_ORTHOLOGUE AFUA_1G13630)"/>
    <property type="match status" value="1"/>
</dbReference>
<dbReference type="RefSeq" id="XP_648124.2">
    <property type="nucleotide sequence ID" value="XM_643032.2"/>
</dbReference>
<dbReference type="Pfam" id="PF02826">
    <property type="entry name" value="2-Hacid_dh_C"/>
    <property type="match status" value="1"/>
</dbReference>
<evidence type="ECO:0000256" key="1">
    <source>
        <dbReference type="ARBA" id="ARBA00005854"/>
    </source>
</evidence>
<keyword evidence="3" id="KW-0520">NAD</keyword>
<evidence type="ECO:0000259" key="5">
    <source>
        <dbReference type="Pfam" id="PF00389"/>
    </source>
</evidence>
<dbReference type="InterPro" id="IPR050418">
    <property type="entry name" value="D-iso_2-hydroxyacid_DH_PdxB"/>
</dbReference>
<accession>A0A8U0WPL6</accession>
<dbReference type="SUPFAM" id="SSF52283">
    <property type="entry name" value="Formate/glycerate dehydrogenase catalytic domain-like"/>
    <property type="match status" value="1"/>
</dbReference>